<feature type="signal peptide" evidence="1">
    <location>
        <begin position="1"/>
        <end position="18"/>
    </location>
</feature>
<organism evidence="2 3">
    <name type="scientific">Bacteroides nordii</name>
    <dbReference type="NCBI Taxonomy" id="291645"/>
    <lineage>
        <taxon>Bacteria</taxon>
        <taxon>Pseudomonadati</taxon>
        <taxon>Bacteroidota</taxon>
        <taxon>Bacteroidia</taxon>
        <taxon>Bacteroidales</taxon>
        <taxon>Bacteroidaceae</taxon>
        <taxon>Bacteroides</taxon>
    </lineage>
</organism>
<comment type="caution">
    <text evidence="2">The sequence shown here is derived from an EMBL/GenBank/DDBJ whole genome shotgun (WGS) entry which is preliminary data.</text>
</comment>
<dbReference type="EMBL" id="QSGO01000007">
    <property type="protein sequence ID" value="RHB35093.1"/>
    <property type="molecule type" value="Genomic_DNA"/>
</dbReference>
<keyword evidence="1" id="KW-0732">Signal</keyword>
<gene>
    <name evidence="2" type="ORF">DW888_11665</name>
</gene>
<feature type="chain" id="PRO_5019150184" evidence="1">
    <location>
        <begin position="19"/>
        <end position="140"/>
    </location>
</feature>
<proteinExistence type="predicted"/>
<dbReference type="AlphaFoldDB" id="A0A413VNG7"/>
<protein>
    <submittedName>
        <fullName evidence="2">Uncharacterized protein</fullName>
    </submittedName>
</protein>
<evidence type="ECO:0000256" key="1">
    <source>
        <dbReference type="SAM" id="SignalP"/>
    </source>
</evidence>
<sequence length="140" mass="16020">MIRICFVLFFLVVGVANSICQNNNKLQTISQIASDDSIVVSAIDALLVYPLTSDKSIEEYKKRAGVNNHFIFPLLILNDIIIREEKKVNCFRNRFDFTNMKNTKLISKAKAEKKGIPNVPKDGVLFVTTKKEYYFDFSCE</sequence>
<name>A0A413VNG7_9BACE</name>
<reference evidence="2 3" key="1">
    <citation type="submission" date="2018-08" db="EMBL/GenBank/DDBJ databases">
        <title>A genome reference for cultivated species of the human gut microbiota.</title>
        <authorList>
            <person name="Zou Y."/>
            <person name="Xue W."/>
            <person name="Luo G."/>
        </authorList>
    </citation>
    <scope>NUCLEOTIDE SEQUENCE [LARGE SCALE GENOMIC DNA]</scope>
    <source>
        <strain evidence="2 3">AM40-30BH</strain>
    </source>
</reference>
<dbReference type="Proteomes" id="UP000284379">
    <property type="component" value="Unassembled WGS sequence"/>
</dbReference>
<evidence type="ECO:0000313" key="3">
    <source>
        <dbReference type="Proteomes" id="UP000284379"/>
    </source>
</evidence>
<dbReference type="RefSeq" id="WP_007485805.1">
    <property type="nucleotide sequence ID" value="NZ_CABJFV010000007.1"/>
</dbReference>
<accession>A0A413VNG7</accession>
<evidence type="ECO:0000313" key="2">
    <source>
        <dbReference type="EMBL" id="RHB35093.1"/>
    </source>
</evidence>